<reference evidence="3 4" key="1">
    <citation type="submission" date="2019-02" db="EMBL/GenBank/DDBJ databases">
        <title>Deep-cultivation of Planctomycetes and their phenomic and genomic characterization uncovers novel biology.</title>
        <authorList>
            <person name="Wiegand S."/>
            <person name="Jogler M."/>
            <person name="Boedeker C."/>
            <person name="Pinto D."/>
            <person name="Vollmers J."/>
            <person name="Rivas-Marin E."/>
            <person name="Kohn T."/>
            <person name="Peeters S.H."/>
            <person name="Heuer A."/>
            <person name="Rast P."/>
            <person name="Oberbeckmann S."/>
            <person name="Bunk B."/>
            <person name="Jeske O."/>
            <person name="Meyerdierks A."/>
            <person name="Storesund J.E."/>
            <person name="Kallscheuer N."/>
            <person name="Luecker S."/>
            <person name="Lage O.M."/>
            <person name="Pohl T."/>
            <person name="Merkel B.J."/>
            <person name="Hornburger P."/>
            <person name="Mueller R.-W."/>
            <person name="Bruemmer F."/>
            <person name="Labrenz M."/>
            <person name="Spormann A.M."/>
            <person name="Op Den Camp H."/>
            <person name="Overmann J."/>
            <person name="Amann R."/>
            <person name="Jetten M.S.M."/>
            <person name="Mascher T."/>
            <person name="Medema M.H."/>
            <person name="Devos D.P."/>
            <person name="Kaster A.-K."/>
            <person name="Ovreas L."/>
            <person name="Rohde M."/>
            <person name="Galperin M.Y."/>
            <person name="Jogler C."/>
        </authorList>
    </citation>
    <scope>NUCLEOTIDE SEQUENCE [LARGE SCALE GENOMIC DNA]</scope>
    <source>
        <strain evidence="3 4">Pan14r</strain>
    </source>
</reference>
<keyword evidence="1" id="KW-0732">Signal</keyword>
<evidence type="ECO:0000313" key="4">
    <source>
        <dbReference type="Proteomes" id="UP000317238"/>
    </source>
</evidence>
<dbReference type="NCBIfam" id="TIGR02595">
    <property type="entry name" value="PEP_CTERM"/>
    <property type="match status" value="1"/>
</dbReference>
<accession>A0A5C5Y148</accession>
<dbReference type="AlphaFoldDB" id="A0A5C5Y148"/>
<evidence type="ECO:0000256" key="1">
    <source>
        <dbReference type="SAM" id="SignalP"/>
    </source>
</evidence>
<proteinExistence type="predicted"/>
<comment type="caution">
    <text evidence="3">The sequence shown here is derived from an EMBL/GenBank/DDBJ whole genome shotgun (WGS) entry which is preliminary data.</text>
</comment>
<protein>
    <recommendedName>
        <fullName evidence="2">Ice-binding protein C-terminal domain-containing protein</fullName>
    </recommendedName>
</protein>
<dbReference type="EMBL" id="SJPL01000001">
    <property type="protein sequence ID" value="TWT68549.1"/>
    <property type="molecule type" value="Genomic_DNA"/>
</dbReference>
<feature type="chain" id="PRO_5022799420" description="Ice-binding protein C-terminal domain-containing protein" evidence="1">
    <location>
        <begin position="23"/>
        <end position="239"/>
    </location>
</feature>
<organism evidence="3 4">
    <name type="scientific">Crateriforma conspicua</name>
    <dbReference type="NCBI Taxonomy" id="2527996"/>
    <lineage>
        <taxon>Bacteria</taxon>
        <taxon>Pseudomonadati</taxon>
        <taxon>Planctomycetota</taxon>
        <taxon>Planctomycetia</taxon>
        <taxon>Planctomycetales</taxon>
        <taxon>Planctomycetaceae</taxon>
        <taxon>Crateriforma</taxon>
    </lineage>
</organism>
<evidence type="ECO:0000259" key="2">
    <source>
        <dbReference type="Pfam" id="PF07589"/>
    </source>
</evidence>
<keyword evidence="4" id="KW-1185">Reference proteome</keyword>
<feature type="signal peptide" evidence="1">
    <location>
        <begin position="1"/>
        <end position="22"/>
    </location>
</feature>
<sequence length="239" mass="24238" precursor="true">MKRLTAFSLLLALAAVGSQANAALVNITALDVRGTGVFGHDPNISAVTINDVAPSGTTVADPLNIQLTYSNLDLDGDSTANDSVTFTLTAAGGGGSQRAWGQGIDTGFGSLNNVTLSVSSVSGTTTDFGDTIVFDGFVGANAGLGGNGDFQRNVDINGTTVNLTTANTGAFEFVTRGIDFAPTSTVLFDNSGGTGGSIVARSYDLQFSTVAAVPEPSSFALLGLCGGAAVWRRRRKASV</sequence>
<dbReference type="RefSeq" id="WP_146438375.1">
    <property type="nucleotide sequence ID" value="NZ_SJPL01000001.1"/>
</dbReference>
<name>A0A5C5Y148_9PLAN</name>
<dbReference type="InterPro" id="IPR013424">
    <property type="entry name" value="Ice-binding_C"/>
</dbReference>
<dbReference type="OrthoDB" id="279787at2"/>
<dbReference type="Pfam" id="PF07589">
    <property type="entry name" value="PEP-CTERM"/>
    <property type="match status" value="1"/>
</dbReference>
<feature type="domain" description="Ice-binding protein C-terminal" evidence="2">
    <location>
        <begin position="212"/>
        <end position="234"/>
    </location>
</feature>
<evidence type="ECO:0000313" key="3">
    <source>
        <dbReference type="EMBL" id="TWT68549.1"/>
    </source>
</evidence>
<gene>
    <name evidence="3" type="ORF">Pan14r_07950</name>
</gene>
<dbReference type="Proteomes" id="UP000317238">
    <property type="component" value="Unassembled WGS sequence"/>
</dbReference>